<dbReference type="InterPro" id="IPR002885">
    <property type="entry name" value="PPR_rpt"/>
</dbReference>
<dbReference type="OrthoDB" id="185373at2759"/>
<evidence type="ECO:0000256" key="1">
    <source>
        <dbReference type="ARBA" id="ARBA00022737"/>
    </source>
</evidence>
<dbReference type="PANTHER" id="PTHR47936:SF1">
    <property type="entry name" value="PENTATRICOPEPTIDE REPEAT-CONTAINING PROTEIN GUN1, CHLOROPLASTIC"/>
    <property type="match status" value="1"/>
</dbReference>
<comment type="caution">
    <text evidence="3">The sequence shown here is derived from an EMBL/GenBank/DDBJ whole genome shotgun (WGS) entry which is preliminary data.</text>
</comment>
<keyword evidence="5" id="KW-1185">Reference proteome</keyword>
<gene>
    <name evidence="3" type="ORF">C1SCF055_LOCUS43607</name>
</gene>
<reference evidence="4 5" key="2">
    <citation type="submission" date="2024-05" db="EMBL/GenBank/DDBJ databases">
        <authorList>
            <person name="Chen Y."/>
            <person name="Shah S."/>
            <person name="Dougan E. K."/>
            <person name="Thang M."/>
            <person name="Chan C."/>
        </authorList>
    </citation>
    <scope>NUCLEOTIDE SEQUENCE [LARGE SCALE GENOMIC DNA]</scope>
</reference>
<reference evidence="3" key="1">
    <citation type="submission" date="2022-10" db="EMBL/GenBank/DDBJ databases">
        <authorList>
            <person name="Chen Y."/>
            <person name="Dougan E. K."/>
            <person name="Chan C."/>
            <person name="Rhodes N."/>
            <person name="Thang M."/>
        </authorList>
    </citation>
    <scope>NUCLEOTIDE SEQUENCE</scope>
</reference>
<dbReference type="PANTHER" id="PTHR47936">
    <property type="entry name" value="PPR_LONG DOMAIN-CONTAINING PROTEIN"/>
    <property type="match status" value="1"/>
</dbReference>
<dbReference type="AlphaFoldDB" id="A0A9P1GQN7"/>
<dbReference type="Proteomes" id="UP001152797">
    <property type="component" value="Unassembled WGS sequence"/>
</dbReference>
<dbReference type="EMBL" id="CAMXCT010006732">
    <property type="protein sequence ID" value="CAI4019085.1"/>
    <property type="molecule type" value="Genomic_DNA"/>
</dbReference>
<accession>A0A9P1GQN7</accession>
<dbReference type="EMBL" id="CAMXCT030006732">
    <property type="protein sequence ID" value="CAL4806397.1"/>
    <property type="molecule type" value="Genomic_DNA"/>
</dbReference>
<organism evidence="3">
    <name type="scientific">Cladocopium goreaui</name>
    <dbReference type="NCBI Taxonomy" id="2562237"/>
    <lineage>
        <taxon>Eukaryota</taxon>
        <taxon>Sar</taxon>
        <taxon>Alveolata</taxon>
        <taxon>Dinophyceae</taxon>
        <taxon>Suessiales</taxon>
        <taxon>Symbiodiniaceae</taxon>
        <taxon>Cladocopium</taxon>
    </lineage>
</organism>
<sequence length="573" mass="63922">MNFTSSQPTTSLQVIPALQVREEKLKAAMTEDLYVTDEVYRLVAKGKAFREAYGEAKEAFFKRKAQQAVAAHGRRSQWSSALDLTEKMAWQALETNIIIANSAISACEKGEEWSRAMALLAETSTTWRLRRDVISINGAISAVPTCHWPKALHLLLRLQQEQQQADAISYNSAIKVCESWLVALQTFNAMEVPATAMSYGVMANVFEKASCWALAVHLLASMVNSLLEMNVIVYNSVMSVCSKAEQWQQVLDLLTALKCRSLEADTISQNLMISVERRWQRVLDLLQDMDQQQMQLSLFTSRAAITACQSRWQWSLQLLEDLARRKMRGNVMVYSAAIGACEEGRQWQQALDLLDDLSDSADLVACNACLSALARSGQWQKAGELLRSMKTRDVYSFNSAISACEDREEWRMALGLLQRMRREKIQGNIITYNTVISALEKGAEWQKALAFLSLAMEQSMQATIITYSATISACEKAGKWREALHVLRETTKSSLQSVVAQTAAMRACSQVSIWKVTLQLLAELGAGNFMSYDAAILACDIGVASIDWSMVQRGILHSHVISCHVVVMMCFAG</sequence>
<dbReference type="InterPro" id="IPR011990">
    <property type="entry name" value="TPR-like_helical_dom_sf"/>
</dbReference>
<keyword evidence="1" id="KW-0677">Repeat</keyword>
<evidence type="ECO:0000313" key="3">
    <source>
        <dbReference type="EMBL" id="CAI4019085.1"/>
    </source>
</evidence>
<evidence type="ECO:0000256" key="2">
    <source>
        <dbReference type="PROSITE-ProRule" id="PRU00708"/>
    </source>
</evidence>
<name>A0A9P1GQN7_9DINO</name>
<proteinExistence type="predicted"/>
<evidence type="ECO:0000313" key="5">
    <source>
        <dbReference type="Proteomes" id="UP001152797"/>
    </source>
</evidence>
<dbReference type="PROSITE" id="PS51375">
    <property type="entry name" value="PPR"/>
    <property type="match status" value="2"/>
</dbReference>
<evidence type="ECO:0000313" key="4">
    <source>
        <dbReference type="EMBL" id="CAL4806397.1"/>
    </source>
</evidence>
<dbReference type="NCBIfam" id="TIGR00756">
    <property type="entry name" value="PPR"/>
    <property type="match status" value="1"/>
</dbReference>
<dbReference type="Gene3D" id="1.25.40.10">
    <property type="entry name" value="Tetratricopeptide repeat domain"/>
    <property type="match status" value="4"/>
</dbReference>
<protein>
    <submittedName>
        <fullName evidence="4">Pentatricopeptide repeat-containing protein At1g62670, mitochondrial</fullName>
    </submittedName>
</protein>
<feature type="repeat" description="PPR" evidence="2">
    <location>
        <begin position="362"/>
        <end position="396"/>
    </location>
</feature>
<dbReference type="EMBL" id="CAMXCT020006732">
    <property type="protein sequence ID" value="CAL1172460.1"/>
    <property type="molecule type" value="Genomic_DNA"/>
</dbReference>
<dbReference type="Pfam" id="PF01535">
    <property type="entry name" value="PPR"/>
    <property type="match status" value="2"/>
</dbReference>
<feature type="repeat" description="PPR" evidence="2">
    <location>
        <begin position="463"/>
        <end position="497"/>
    </location>
</feature>
<dbReference type="Pfam" id="PF13041">
    <property type="entry name" value="PPR_2"/>
    <property type="match status" value="1"/>
</dbReference>